<keyword evidence="4 6" id="KW-1133">Transmembrane helix</keyword>
<feature type="transmembrane region" description="Helical" evidence="6">
    <location>
        <begin position="243"/>
        <end position="262"/>
    </location>
</feature>
<dbReference type="RefSeq" id="WP_281837596.1">
    <property type="nucleotide sequence ID" value="NZ_BSDY01000028.1"/>
</dbReference>
<dbReference type="GO" id="GO:0016020">
    <property type="term" value="C:membrane"/>
    <property type="evidence" value="ECO:0007669"/>
    <property type="project" value="UniProtKB-SubCell"/>
</dbReference>
<accession>A0A9W6GQ05</accession>
<reference evidence="8" key="1">
    <citation type="submission" date="2022-12" db="EMBL/GenBank/DDBJ databases">
        <title>Reference genome sequencing for broad-spectrum identification of bacterial and archaeal isolates by mass spectrometry.</title>
        <authorList>
            <person name="Sekiguchi Y."/>
            <person name="Tourlousse D.M."/>
        </authorList>
    </citation>
    <scope>NUCLEOTIDE SEQUENCE</scope>
    <source>
        <strain evidence="8">10succ1</strain>
    </source>
</reference>
<dbReference type="Pfam" id="PF00892">
    <property type="entry name" value="EamA"/>
    <property type="match status" value="2"/>
</dbReference>
<feature type="transmembrane region" description="Helical" evidence="6">
    <location>
        <begin position="268"/>
        <end position="288"/>
    </location>
</feature>
<protein>
    <submittedName>
        <fullName evidence="8">Drug/metabolite transporter 3</fullName>
    </submittedName>
</protein>
<feature type="transmembrane region" description="Helical" evidence="6">
    <location>
        <begin position="98"/>
        <end position="116"/>
    </location>
</feature>
<feature type="domain" description="EamA" evidence="7">
    <location>
        <begin position="153"/>
        <end position="283"/>
    </location>
</feature>
<comment type="subcellular location">
    <subcellularLocation>
        <location evidence="1">Membrane</location>
        <topology evidence="1">Multi-pass membrane protein</topology>
    </subcellularLocation>
</comment>
<keyword evidence="9" id="KW-1185">Reference proteome</keyword>
<feature type="transmembrane region" description="Helical" evidence="6">
    <location>
        <begin position="212"/>
        <end position="231"/>
    </location>
</feature>
<sequence length="300" mass="32380">MELMGYGLALLAGTTWGTLGITSYYLKLTGVGTFEVAFLRLFFAFLAMFVFFSFKDRSVLKISKEELKHTTLIGIISQGISSLALYKCMSMTSTTVGVIMVCLGPLFTTILSRIIFKEEFTFLKGLALTIAFYGCFLVVTGGDIGVLNSNSTGLGIGLISGMAFGAFPVFSKRVPVECNSLGILMYSFLVGSVFLIPFMSFGVIFTYFSWKLLLVAVVLGVIPTALSYGFLSAAVRYIAPAKAGIIALVEIPVTAIIGNFFMGEYLGLINVVGIIVLLVGTAISKVELPSIRRDPELQKI</sequence>
<evidence type="ECO:0000256" key="4">
    <source>
        <dbReference type="ARBA" id="ARBA00022989"/>
    </source>
</evidence>
<evidence type="ECO:0000256" key="1">
    <source>
        <dbReference type="ARBA" id="ARBA00004141"/>
    </source>
</evidence>
<dbReference type="PANTHER" id="PTHR32322">
    <property type="entry name" value="INNER MEMBRANE TRANSPORTER"/>
    <property type="match status" value="1"/>
</dbReference>
<evidence type="ECO:0000313" key="8">
    <source>
        <dbReference type="EMBL" id="GLI57921.1"/>
    </source>
</evidence>
<comment type="similarity">
    <text evidence="2">Belongs to the EamA transporter family.</text>
</comment>
<dbReference type="PANTHER" id="PTHR32322:SF2">
    <property type="entry name" value="EAMA DOMAIN-CONTAINING PROTEIN"/>
    <property type="match status" value="1"/>
</dbReference>
<evidence type="ECO:0000313" key="9">
    <source>
        <dbReference type="Proteomes" id="UP001144471"/>
    </source>
</evidence>
<feature type="transmembrane region" description="Helical" evidence="6">
    <location>
        <begin position="153"/>
        <end position="171"/>
    </location>
</feature>
<dbReference type="InterPro" id="IPR000620">
    <property type="entry name" value="EamA_dom"/>
</dbReference>
<feature type="transmembrane region" description="Helical" evidence="6">
    <location>
        <begin position="183"/>
        <end position="206"/>
    </location>
</feature>
<feature type="transmembrane region" description="Helical" evidence="6">
    <location>
        <begin position="37"/>
        <end position="54"/>
    </location>
</feature>
<dbReference type="SUPFAM" id="SSF103481">
    <property type="entry name" value="Multidrug resistance efflux transporter EmrE"/>
    <property type="match status" value="2"/>
</dbReference>
<evidence type="ECO:0000256" key="3">
    <source>
        <dbReference type="ARBA" id="ARBA00022692"/>
    </source>
</evidence>
<dbReference type="EMBL" id="BSDY01000028">
    <property type="protein sequence ID" value="GLI57921.1"/>
    <property type="molecule type" value="Genomic_DNA"/>
</dbReference>
<name>A0A9W6GQ05_9FUSO</name>
<feature type="domain" description="EamA" evidence="7">
    <location>
        <begin position="4"/>
        <end position="140"/>
    </location>
</feature>
<keyword evidence="5 6" id="KW-0472">Membrane</keyword>
<evidence type="ECO:0000259" key="7">
    <source>
        <dbReference type="Pfam" id="PF00892"/>
    </source>
</evidence>
<feature type="transmembrane region" description="Helical" evidence="6">
    <location>
        <begin position="128"/>
        <end position="147"/>
    </location>
</feature>
<feature type="transmembrane region" description="Helical" evidence="6">
    <location>
        <begin position="7"/>
        <end position="25"/>
    </location>
</feature>
<dbReference type="InterPro" id="IPR050638">
    <property type="entry name" value="AA-Vitamin_Transporters"/>
</dbReference>
<organism evidence="8 9">
    <name type="scientific">Propionigenium maris DSM 9537</name>
    <dbReference type="NCBI Taxonomy" id="1123000"/>
    <lineage>
        <taxon>Bacteria</taxon>
        <taxon>Fusobacteriati</taxon>
        <taxon>Fusobacteriota</taxon>
        <taxon>Fusobacteriia</taxon>
        <taxon>Fusobacteriales</taxon>
        <taxon>Fusobacteriaceae</taxon>
        <taxon>Propionigenium</taxon>
    </lineage>
</organism>
<comment type="caution">
    <text evidence="8">The sequence shown here is derived from an EMBL/GenBank/DDBJ whole genome shotgun (WGS) entry which is preliminary data.</text>
</comment>
<evidence type="ECO:0000256" key="5">
    <source>
        <dbReference type="ARBA" id="ARBA00023136"/>
    </source>
</evidence>
<proteinExistence type="inferred from homology"/>
<dbReference type="InterPro" id="IPR037185">
    <property type="entry name" value="EmrE-like"/>
</dbReference>
<gene>
    <name evidence="8" type="ORF">PM10SUCC1_34350</name>
</gene>
<keyword evidence="3 6" id="KW-0812">Transmembrane</keyword>
<dbReference type="Proteomes" id="UP001144471">
    <property type="component" value="Unassembled WGS sequence"/>
</dbReference>
<evidence type="ECO:0000256" key="6">
    <source>
        <dbReference type="SAM" id="Phobius"/>
    </source>
</evidence>
<dbReference type="AlphaFoldDB" id="A0A9W6GQ05"/>
<evidence type="ECO:0000256" key="2">
    <source>
        <dbReference type="ARBA" id="ARBA00007362"/>
    </source>
</evidence>